<reference evidence="7" key="2">
    <citation type="submission" date="2023-04" db="EMBL/GenBank/DDBJ databases">
        <title>Genomes of recent Mycoplasma hyosynoviae isolates 2023.</title>
        <authorList>
            <person name="Spergser J."/>
        </authorList>
    </citation>
    <scope>NUCLEOTIDE SEQUENCE</scope>
    <source>
        <strain evidence="7">SN1J23N</strain>
    </source>
</reference>
<dbReference type="GO" id="GO:0022857">
    <property type="term" value="F:transmembrane transporter activity"/>
    <property type="evidence" value="ECO:0007669"/>
    <property type="project" value="InterPro"/>
</dbReference>
<evidence type="ECO:0000313" key="9">
    <source>
        <dbReference type="Proteomes" id="UP001059349"/>
    </source>
</evidence>
<keyword evidence="3 6" id="KW-0812">Transmembrane</keyword>
<accession>A0A063YF57</accession>
<dbReference type="InterPro" id="IPR001851">
    <property type="entry name" value="ABC_transp_permease"/>
</dbReference>
<feature type="transmembrane region" description="Helical" evidence="6">
    <location>
        <begin position="100"/>
        <end position="122"/>
    </location>
</feature>
<feature type="transmembrane region" description="Helical" evidence="6">
    <location>
        <begin position="281"/>
        <end position="298"/>
    </location>
</feature>
<evidence type="ECO:0000313" key="7">
    <source>
        <dbReference type="EMBL" id="MDI3047955.1"/>
    </source>
</evidence>
<dbReference type="AlphaFoldDB" id="A0A063YF57"/>
<feature type="transmembrane region" description="Helical" evidence="6">
    <location>
        <begin position="233"/>
        <end position="261"/>
    </location>
</feature>
<keyword evidence="5 6" id="KW-0472">Membrane</keyword>
<dbReference type="PANTHER" id="PTHR43370">
    <property type="entry name" value="SUGAR ABC TRANSPORTER INTEGRAL MEMBRANE PROTEIN-RELATED"/>
    <property type="match status" value="1"/>
</dbReference>
<feature type="transmembrane region" description="Helical" evidence="6">
    <location>
        <begin position="150"/>
        <end position="169"/>
    </location>
</feature>
<comment type="subcellular location">
    <subcellularLocation>
        <location evidence="1">Cell membrane</location>
        <topology evidence="1">Multi-pass membrane protein</topology>
    </subcellularLocation>
</comment>
<feature type="transmembrane region" description="Helical" evidence="6">
    <location>
        <begin position="68"/>
        <end position="88"/>
    </location>
</feature>
<name>A0A063YF57_9BACT</name>
<feature type="transmembrane region" description="Helical" evidence="6">
    <location>
        <begin position="6"/>
        <end position="27"/>
    </location>
</feature>
<evidence type="ECO:0000256" key="2">
    <source>
        <dbReference type="ARBA" id="ARBA00022475"/>
    </source>
</evidence>
<evidence type="ECO:0000256" key="5">
    <source>
        <dbReference type="ARBA" id="ARBA00023136"/>
    </source>
</evidence>
<dbReference type="EMBL" id="JASBCP010000002">
    <property type="protein sequence ID" value="MDI3047955.1"/>
    <property type="molecule type" value="Genomic_DNA"/>
</dbReference>
<dbReference type="RefSeq" id="WP_051599127.1">
    <property type="nucleotide sequence ID" value="NZ_CP101127.1"/>
</dbReference>
<keyword evidence="4 6" id="KW-1133">Transmembrane helix</keyword>
<evidence type="ECO:0000313" key="8">
    <source>
        <dbReference type="EMBL" id="UTO25738.1"/>
    </source>
</evidence>
<evidence type="ECO:0000256" key="1">
    <source>
        <dbReference type="ARBA" id="ARBA00004651"/>
    </source>
</evidence>
<proteinExistence type="predicted"/>
<sequence>MNLFNAIYSSMILYFCIFVLASIGGMFSEKVGIVNVGINGIMVIGATSYIIFQDIITRIFGVAGASSMLWQLIVLPISAGIAGCYALLHGLATIKLKSEHTISGFAINLLATGICFILLGIFGHGSKAPYTNINELKYSVIDSAGRSWEIISFKLVLTIAIIVGSFIVLNKTIWGLRFRSIGENPQAADVAGINVNKYKWQGIFISGVIAGVAGVIFAQEFSSDLKTGDVRGFGYLALAIMIMGQWNIGLITVITFIFALLYSFSYYSGTFIYELKHYRDILNLVPYLVTIIVVMATAKKSHAPAAVGINYDKTLR</sequence>
<evidence type="ECO:0000256" key="3">
    <source>
        <dbReference type="ARBA" id="ARBA00022692"/>
    </source>
</evidence>
<feature type="transmembrane region" description="Helical" evidence="6">
    <location>
        <begin position="203"/>
        <end position="221"/>
    </location>
</feature>
<dbReference type="CDD" id="cd06580">
    <property type="entry name" value="TM_PBP1_transp_TpRbsC_like"/>
    <property type="match status" value="1"/>
</dbReference>
<keyword evidence="2" id="KW-1003">Cell membrane</keyword>
<dbReference type="Proteomes" id="UP001233782">
    <property type="component" value="Unassembled WGS sequence"/>
</dbReference>
<reference evidence="8" key="1">
    <citation type="submission" date="2022-07" db="EMBL/GenBank/DDBJ databases">
        <title>Complete genome of Mycoplasma hyosynoviae B1.</title>
        <authorList>
            <person name="Spergser J."/>
        </authorList>
    </citation>
    <scope>NUCLEOTIDE SEQUENCE</scope>
    <source>
        <strain evidence="8">B1</strain>
    </source>
</reference>
<dbReference type="GeneID" id="75105364"/>
<gene>
    <name evidence="8" type="ORF">NMG93_02585</name>
    <name evidence="7" type="ORF">QJ129_01620</name>
</gene>
<dbReference type="EMBL" id="CP101127">
    <property type="protein sequence ID" value="UTO25738.1"/>
    <property type="molecule type" value="Genomic_DNA"/>
</dbReference>
<organism evidence="8 9">
    <name type="scientific">Metamycoplasma hyosynoviae</name>
    <dbReference type="NCBI Taxonomy" id="29559"/>
    <lineage>
        <taxon>Bacteria</taxon>
        <taxon>Bacillati</taxon>
        <taxon>Mycoplasmatota</taxon>
        <taxon>Mycoplasmoidales</taxon>
        <taxon>Metamycoplasmataceae</taxon>
        <taxon>Metamycoplasma</taxon>
    </lineage>
</organism>
<protein>
    <submittedName>
        <fullName evidence="8">ABC transporter permease</fullName>
    </submittedName>
</protein>
<evidence type="ECO:0000256" key="4">
    <source>
        <dbReference type="ARBA" id="ARBA00022989"/>
    </source>
</evidence>
<evidence type="ECO:0000256" key="6">
    <source>
        <dbReference type="SAM" id="Phobius"/>
    </source>
</evidence>
<dbReference type="PANTHER" id="PTHR43370:SF1">
    <property type="entry name" value="GUANOSINE ABC TRANSPORTER PERMEASE PROTEIN NUPQ"/>
    <property type="match status" value="1"/>
</dbReference>
<feature type="transmembrane region" description="Helical" evidence="6">
    <location>
        <begin position="34"/>
        <end position="56"/>
    </location>
</feature>
<dbReference type="Proteomes" id="UP001059349">
    <property type="component" value="Chromosome"/>
</dbReference>
<dbReference type="GO" id="GO:0005886">
    <property type="term" value="C:plasma membrane"/>
    <property type="evidence" value="ECO:0007669"/>
    <property type="project" value="UniProtKB-SubCell"/>
</dbReference>
<dbReference type="Pfam" id="PF02653">
    <property type="entry name" value="BPD_transp_2"/>
    <property type="match status" value="1"/>
</dbReference>